<dbReference type="RefSeq" id="WP_165769464.1">
    <property type="nucleotide sequence ID" value="NZ_FYEH01000004.1"/>
</dbReference>
<dbReference type="InterPro" id="IPR012668">
    <property type="entry name" value="CHP02466"/>
</dbReference>
<reference evidence="1 2" key="1">
    <citation type="submission" date="2017-06" db="EMBL/GenBank/DDBJ databases">
        <authorList>
            <person name="Kim H.J."/>
            <person name="Triplett B.A."/>
        </authorList>
    </citation>
    <scope>NUCLEOTIDE SEQUENCE [LARGE SCALE GENOMIC DNA]</scope>
    <source>
        <strain evidence="1 2">B29T1</strain>
    </source>
</reference>
<dbReference type="Gene3D" id="2.60.120.620">
    <property type="entry name" value="q2cbj1_9rhob like domain"/>
    <property type="match status" value="1"/>
</dbReference>
<dbReference type="Pfam" id="PF13759">
    <property type="entry name" value="2OG-FeII_Oxy_5"/>
    <property type="match status" value="1"/>
</dbReference>
<sequence>MRLEIGVKECFPTPIWTLDLPPDQAAVMNAGLLNEIERLIEPRPALKPGTNWQTDPILQDLPEFADLKALILTAAGAVGEALKLKSRQFRITGCWANVNPPGGRNSAHTHPNNYLSGVYYVATPAGQGRIVFDDPRPQAFVMMPPVSQFTKFTGNNVNLDVKPGRLVLFPSWLQHSVPTNQSTEDRVTIAFNLMFEDYVDAASPPLWQGTVKVDQRS</sequence>
<organism evidence="1 2">
    <name type="scientific">Arboricoccus pini</name>
    <dbReference type="NCBI Taxonomy" id="1963835"/>
    <lineage>
        <taxon>Bacteria</taxon>
        <taxon>Pseudomonadati</taxon>
        <taxon>Pseudomonadota</taxon>
        <taxon>Alphaproteobacteria</taxon>
        <taxon>Geminicoccales</taxon>
        <taxon>Geminicoccaceae</taxon>
        <taxon>Arboricoccus</taxon>
    </lineage>
</organism>
<dbReference type="NCBIfam" id="TIGR02466">
    <property type="entry name" value="TIGR02466 family protein"/>
    <property type="match status" value="1"/>
</dbReference>
<accession>A0A212QW54</accession>
<evidence type="ECO:0000313" key="2">
    <source>
        <dbReference type="Proteomes" id="UP000197065"/>
    </source>
</evidence>
<dbReference type="EMBL" id="FYEH01000004">
    <property type="protein sequence ID" value="SNB63957.1"/>
    <property type="molecule type" value="Genomic_DNA"/>
</dbReference>
<gene>
    <name evidence="1" type="ORF">SAMN07250955_1047</name>
</gene>
<protein>
    <submittedName>
        <fullName evidence="1">Uncharacterized protein</fullName>
    </submittedName>
</protein>
<dbReference type="AlphaFoldDB" id="A0A212QW54"/>
<dbReference type="SUPFAM" id="SSF51197">
    <property type="entry name" value="Clavaminate synthase-like"/>
    <property type="match status" value="1"/>
</dbReference>
<name>A0A212QW54_9PROT</name>
<keyword evidence="2" id="KW-1185">Reference proteome</keyword>
<proteinExistence type="predicted"/>
<dbReference type="Proteomes" id="UP000197065">
    <property type="component" value="Unassembled WGS sequence"/>
</dbReference>
<evidence type="ECO:0000313" key="1">
    <source>
        <dbReference type="EMBL" id="SNB63957.1"/>
    </source>
</evidence>